<dbReference type="GO" id="GO:0005524">
    <property type="term" value="F:ATP binding"/>
    <property type="evidence" value="ECO:0007669"/>
    <property type="project" value="UniProtKB-UniRule"/>
</dbReference>
<dbReference type="PANTHER" id="PTHR47634:SF9">
    <property type="entry name" value="PROTEIN KINASE DOMAIN-CONTAINING PROTEIN-RELATED"/>
    <property type="match status" value="1"/>
</dbReference>
<dbReference type="SMART" id="SM00220">
    <property type="entry name" value="S_TKc"/>
    <property type="match status" value="1"/>
</dbReference>
<accession>A0A8H5F2K4</accession>
<gene>
    <name evidence="12" type="ORF">D9619_001150</name>
</gene>
<evidence type="ECO:0000256" key="10">
    <source>
        <dbReference type="RuleBase" id="RU000304"/>
    </source>
</evidence>
<comment type="catalytic activity">
    <reaction evidence="8">
        <text>L-seryl-[protein] + ATP = O-phospho-L-seryl-[protein] + ADP + H(+)</text>
        <dbReference type="Rhea" id="RHEA:17989"/>
        <dbReference type="Rhea" id="RHEA-COMP:9863"/>
        <dbReference type="Rhea" id="RHEA-COMP:11604"/>
        <dbReference type="ChEBI" id="CHEBI:15378"/>
        <dbReference type="ChEBI" id="CHEBI:29999"/>
        <dbReference type="ChEBI" id="CHEBI:30616"/>
        <dbReference type="ChEBI" id="CHEBI:83421"/>
        <dbReference type="ChEBI" id="CHEBI:456216"/>
        <dbReference type="EC" id="2.7.11.1"/>
    </reaction>
</comment>
<evidence type="ECO:0000256" key="8">
    <source>
        <dbReference type="ARBA" id="ARBA00048679"/>
    </source>
</evidence>
<dbReference type="Pfam" id="PF00069">
    <property type="entry name" value="Pkinase"/>
    <property type="match status" value="1"/>
</dbReference>
<evidence type="ECO:0000256" key="6">
    <source>
        <dbReference type="ARBA" id="ARBA00022840"/>
    </source>
</evidence>
<dbReference type="GO" id="GO:0050684">
    <property type="term" value="P:regulation of mRNA processing"/>
    <property type="evidence" value="ECO:0007669"/>
    <property type="project" value="TreeGrafter"/>
</dbReference>
<dbReference type="SUPFAM" id="SSF56112">
    <property type="entry name" value="Protein kinase-like (PK-like)"/>
    <property type="match status" value="1"/>
</dbReference>
<reference evidence="12 13" key="1">
    <citation type="journal article" date="2020" name="ISME J.">
        <title>Uncovering the hidden diversity of litter-decomposition mechanisms in mushroom-forming fungi.</title>
        <authorList>
            <person name="Floudas D."/>
            <person name="Bentzer J."/>
            <person name="Ahren D."/>
            <person name="Johansson T."/>
            <person name="Persson P."/>
            <person name="Tunlid A."/>
        </authorList>
    </citation>
    <scope>NUCLEOTIDE SEQUENCE [LARGE SCALE GENOMIC DNA]</scope>
    <source>
        <strain evidence="12 13">CBS 101986</strain>
    </source>
</reference>
<dbReference type="OrthoDB" id="5979581at2759"/>
<keyword evidence="5" id="KW-0418">Kinase</keyword>
<evidence type="ECO:0000313" key="13">
    <source>
        <dbReference type="Proteomes" id="UP000567179"/>
    </source>
</evidence>
<dbReference type="InterPro" id="IPR011009">
    <property type="entry name" value="Kinase-like_dom_sf"/>
</dbReference>
<dbReference type="GO" id="GO:0000245">
    <property type="term" value="P:spliceosomal complex assembly"/>
    <property type="evidence" value="ECO:0007669"/>
    <property type="project" value="TreeGrafter"/>
</dbReference>
<protein>
    <recommendedName>
        <fullName evidence="1">non-specific serine/threonine protein kinase</fullName>
        <ecNumber evidence="1">2.7.11.1</ecNumber>
    </recommendedName>
</protein>
<dbReference type="EC" id="2.7.11.1" evidence="1"/>
<dbReference type="Gene3D" id="1.10.510.10">
    <property type="entry name" value="Transferase(Phosphotransferase) domain 1"/>
    <property type="match status" value="1"/>
</dbReference>
<evidence type="ECO:0000256" key="9">
    <source>
        <dbReference type="PROSITE-ProRule" id="PRU10141"/>
    </source>
</evidence>
<dbReference type="Proteomes" id="UP000567179">
    <property type="component" value="Unassembled WGS sequence"/>
</dbReference>
<keyword evidence="6 9" id="KW-0067">ATP-binding</keyword>
<dbReference type="PANTHER" id="PTHR47634">
    <property type="entry name" value="PROTEIN KINASE DOMAIN-CONTAINING PROTEIN-RELATED"/>
    <property type="match status" value="1"/>
</dbReference>
<evidence type="ECO:0000256" key="5">
    <source>
        <dbReference type="ARBA" id="ARBA00022777"/>
    </source>
</evidence>
<dbReference type="InterPro" id="IPR051334">
    <property type="entry name" value="SRPK"/>
</dbReference>
<proteinExistence type="inferred from homology"/>
<dbReference type="InterPro" id="IPR008271">
    <property type="entry name" value="Ser/Thr_kinase_AS"/>
</dbReference>
<dbReference type="AlphaFoldDB" id="A0A8H5F2K4"/>
<name>A0A8H5F2K4_9AGAR</name>
<evidence type="ECO:0000256" key="2">
    <source>
        <dbReference type="ARBA" id="ARBA00022527"/>
    </source>
</evidence>
<comment type="catalytic activity">
    <reaction evidence="7">
        <text>L-threonyl-[protein] + ATP = O-phospho-L-threonyl-[protein] + ADP + H(+)</text>
        <dbReference type="Rhea" id="RHEA:46608"/>
        <dbReference type="Rhea" id="RHEA-COMP:11060"/>
        <dbReference type="Rhea" id="RHEA-COMP:11605"/>
        <dbReference type="ChEBI" id="CHEBI:15378"/>
        <dbReference type="ChEBI" id="CHEBI:30013"/>
        <dbReference type="ChEBI" id="CHEBI:30616"/>
        <dbReference type="ChEBI" id="CHEBI:61977"/>
        <dbReference type="ChEBI" id="CHEBI:456216"/>
        <dbReference type="EC" id="2.7.11.1"/>
    </reaction>
</comment>
<dbReference type="PROSITE" id="PS50011">
    <property type="entry name" value="PROTEIN_KINASE_DOM"/>
    <property type="match status" value="1"/>
</dbReference>
<dbReference type="EMBL" id="JAACJJ010000028">
    <property type="protein sequence ID" value="KAF5321252.1"/>
    <property type="molecule type" value="Genomic_DNA"/>
</dbReference>
<dbReference type="InterPro" id="IPR017441">
    <property type="entry name" value="Protein_kinase_ATP_BS"/>
</dbReference>
<evidence type="ECO:0000256" key="4">
    <source>
        <dbReference type="ARBA" id="ARBA00022741"/>
    </source>
</evidence>
<evidence type="ECO:0000256" key="7">
    <source>
        <dbReference type="ARBA" id="ARBA00047899"/>
    </source>
</evidence>
<comment type="caution">
    <text evidence="12">The sequence shown here is derived from an EMBL/GenBank/DDBJ whole genome shotgun (WGS) entry which is preliminary data.</text>
</comment>
<dbReference type="PROSITE" id="PS00107">
    <property type="entry name" value="PROTEIN_KINASE_ATP"/>
    <property type="match status" value="1"/>
</dbReference>
<comment type="similarity">
    <text evidence="10">Belongs to the protein kinase superfamily.</text>
</comment>
<dbReference type="PROSITE" id="PS00108">
    <property type="entry name" value="PROTEIN_KINASE_ST"/>
    <property type="match status" value="1"/>
</dbReference>
<feature type="binding site" evidence="9">
    <location>
        <position position="93"/>
    </location>
    <ligand>
        <name>ATP</name>
        <dbReference type="ChEBI" id="CHEBI:30616"/>
    </ligand>
</feature>
<evidence type="ECO:0000256" key="1">
    <source>
        <dbReference type="ARBA" id="ARBA00012513"/>
    </source>
</evidence>
<evidence type="ECO:0000259" key="11">
    <source>
        <dbReference type="PROSITE" id="PS50011"/>
    </source>
</evidence>
<dbReference type="Gene3D" id="3.30.200.20">
    <property type="entry name" value="Phosphorylase Kinase, domain 1"/>
    <property type="match status" value="1"/>
</dbReference>
<keyword evidence="13" id="KW-1185">Reference proteome</keyword>
<evidence type="ECO:0000313" key="12">
    <source>
        <dbReference type="EMBL" id="KAF5321252.1"/>
    </source>
</evidence>
<keyword evidence="3" id="KW-0808">Transferase</keyword>
<keyword evidence="4 9" id="KW-0547">Nucleotide-binding</keyword>
<keyword evidence="2 10" id="KW-0723">Serine/threonine-protein kinase</keyword>
<sequence>MSKFFSSLRSIVKTYTGSQAPSPTSSSNAFSFTAHRLLKSEPQSRYEPGGYHRVSVGELYNKRYEVVRQLGWGQYSTVWLVKDLRDNKLAAMKVMVADITRSETKGDWDELDRLTTLEVTNPRAPGFGHVCQLLDSFTHEGPNGNHICLIIEAISFSLSDVFRSSGGKVPLPLPLIKRVCSHTLLALQYLHEECGIVHTDIKDDNILVGGMPLASDNEEPAVVTEADLMSATFKLSDFGAANTMRNRFAQMIQPESLRAPEVIVGAEWDTKADIWNLGCLIYEFARGTKLFDPHWDNAQSGMSPSQTHLAQISGLCGDFPSAMLSEGSRTQQYFDEQGALRQGAGRYHITLRDLLMRAGHSLQDVEEISKFLLKMLVIDPTQRWTATQLLGHPWLRTTR</sequence>
<dbReference type="InterPro" id="IPR000719">
    <property type="entry name" value="Prot_kinase_dom"/>
</dbReference>
<feature type="domain" description="Protein kinase" evidence="11">
    <location>
        <begin position="64"/>
        <end position="395"/>
    </location>
</feature>
<dbReference type="GO" id="GO:0004674">
    <property type="term" value="F:protein serine/threonine kinase activity"/>
    <property type="evidence" value="ECO:0007669"/>
    <property type="project" value="UniProtKB-KW"/>
</dbReference>
<organism evidence="12 13">
    <name type="scientific">Psilocybe cf. subviscida</name>
    <dbReference type="NCBI Taxonomy" id="2480587"/>
    <lineage>
        <taxon>Eukaryota</taxon>
        <taxon>Fungi</taxon>
        <taxon>Dikarya</taxon>
        <taxon>Basidiomycota</taxon>
        <taxon>Agaricomycotina</taxon>
        <taxon>Agaricomycetes</taxon>
        <taxon>Agaricomycetidae</taxon>
        <taxon>Agaricales</taxon>
        <taxon>Agaricineae</taxon>
        <taxon>Strophariaceae</taxon>
        <taxon>Psilocybe</taxon>
    </lineage>
</organism>
<evidence type="ECO:0000256" key="3">
    <source>
        <dbReference type="ARBA" id="ARBA00022679"/>
    </source>
</evidence>